<feature type="compositionally biased region" description="Low complexity" evidence="1">
    <location>
        <begin position="189"/>
        <end position="223"/>
    </location>
</feature>
<dbReference type="OrthoDB" id="10459470at2759"/>
<sequence length="283" mass="30439">MSLPERRSLPTSQIKVPFDIMRFSTAAVFVAAATLGGSVVSAIPVPNEETALAQLEARETALLIDSILEARGYMDGEVDVSKRLFRAMWEKAKAAVGLGGSQAQPPADPSAPVARSLDADLVERDEEVSAPAPRPKHHSQGRNRGDRRQHRNGKNPRGSHKNHEGHRKGRKGPKGPSGRRTKHAEEADPTAPTDATTASTAAHAKGSSTSTSPSPVTDASAPPLTKQARELEEFIEILRRAGDGAPEPWRRPQSPRRKARAAARDRARKWHADAVKNTIAGDA</sequence>
<name>A0A8H5C4E3_9AGAR</name>
<feature type="region of interest" description="Disordered" evidence="1">
    <location>
        <begin position="124"/>
        <end position="263"/>
    </location>
</feature>
<feature type="compositionally biased region" description="Basic residues" evidence="1">
    <location>
        <begin position="134"/>
        <end position="182"/>
    </location>
</feature>
<dbReference type="AlphaFoldDB" id="A0A8H5C4E3"/>
<organism evidence="2 3">
    <name type="scientific">Ephemerocybe angulata</name>
    <dbReference type="NCBI Taxonomy" id="980116"/>
    <lineage>
        <taxon>Eukaryota</taxon>
        <taxon>Fungi</taxon>
        <taxon>Dikarya</taxon>
        <taxon>Basidiomycota</taxon>
        <taxon>Agaricomycotina</taxon>
        <taxon>Agaricomycetes</taxon>
        <taxon>Agaricomycetidae</taxon>
        <taxon>Agaricales</taxon>
        <taxon>Agaricineae</taxon>
        <taxon>Psathyrellaceae</taxon>
        <taxon>Ephemerocybe</taxon>
    </lineage>
</organism>
<dbReference type="Proteomes" id="UP000541558">
    <property type="component" value="Unassembled WGS sequence"/>
</dbReference>
<evidence type="ECO:0000256" key="1">
    <source>
        <dbReference type="SAM" id="MobiDB-lite"/>
    </source>
</evidence>
<feature type="compositionally biased region" description="Basic and acidic residues" evidence="1">
    <location>
        <begin position="227"/>
        <end position="242"/>
    </location>
</feature>
<evidence type="ECO:0000313" key="3">
    <source>
        <dbReference type="Proteomes" id="UP000541558"/>
    </source>
</evidence>
<proteinExistence type="predicted"/>
<gene>
    <name evidence="2" type="ORF">D9611_010058</name>
</gene>
<keyword evidence="3" id="KW-1185">Reference proteome</keyword>
<evidence type="ECO:0000313" key="2">
    <source>
        <dbReference type="EMBL" id="KAF5334997.1"/>
    </source>
</evidence>
<dbReference type="EMBL" id="JAACJK010000065">
    <property type="protein sequence ID" value="KAF5334997.1"/>
    <property type="molecule type" value="Genomic_DNA"/>
</dbReference>
<protein>
    <submittedName>
        <fullName evidence="2">Uncharacterized protein</fullName>
    </submittedName>
</protein>
<accession>A0A8H5C4E3</accession>
<comment type="caution">
    <text evidence="2">The sequence shown here is derived from an EMBL/GenBank/DDBJ whole genome shotgun (WGS) entry which is preliminary data.</text>
</comment>
<reference evidence="2 3" key="1">
    <citation type="journal article" date="2020" name="ISME J.">
        <title>Uncovering the hidden diversity of litter-decomposition mechanisms in mushroom-forming fungi.</title>
        <authorList>
            <person name="Floudas D."/>
            <person name="Bentzer J."/>
            <person name="Ahren D."/>
            <person name="Johansson T."/>
            <person name="Persson P."/>
            <person name="Tunlid A."/>
        </authorList>
    </citation>
    <scope>NUCLEOTIDE SEQUENCE [LARGE SCALE GENOMIC DNA]</scope>
    <source>
        <strain evidence="2 3">CBS 175.51</strain>
    </source>
</reference>